<organism evidence="2 3">
    <name type="scientific">Litorimonas taeanensis</name>
    <dbReference type="NCBI Taxonomy" id="568099"/>
    <lineage>
        <taxon>Bacteria</taxon>
        <taxon>Pseudomonadati</taxon>
        <taxon>Pseudomonadota</taxon>
        <taxon>Alphaproteobacteria</taxon>
        <taxon>Maricaulales</taxon>
        <taxon>Robiginitomaculaceae</taxon>
    </lineage>
</organism>
<dbReference type="PANTHER" id="PTHR35519:SF2">
    <property type="entry name" value="PH DOMAIN PROTEIN"/>
    <property type="match status" value="1"/>
</dbReference>
<keyword evidence="1" id="KW-0472">Membrane</keyword>
<feature type="transmembrane region" description="Helical" evidence="1">
    <location>
        <begin position="37"/>
        <end position="58"/>
    </location>
</feature>
<proteinExistence type="predicted"/>
<keyword evidence="3" id="KW-1185">Reference proteome</keyword>
<dbReference type="InParanoid" id="A0A420WDX7"/>
<dbReference type="PANTHER" id="PTHR35519">
    <property type="entry name" value="MEMBRANE PROTEINS"/>
    <property type="match status" value="1"/>
</dbReference>
<name>A0A420WDX7_9PROT</name>
<evidence type="ECO:0000256" key="1">
    <source>
        <dbReference type="SAM" id="Phobius"/>
    </source>
</evidence>
<dbReference type="OrthoDB" id="513552at2"/>
<dbReference type="Proteomes" id="UP000282211">
    <property type="component" value="Unassembled WGS sequence"/>
</dbReference>
<keyword evidence="1" id="KW-1133">Transmembrane helix</keyword>
<dbReference type="EMBL" id="RBII01000002">
    <property type="protein sequence ID" value="RKQ69221.1"/>
    <property type="molecule type" value="Genomic_DNA"/>
</dbReference>
<dbReference type="RefSeq" id="WP_121101554.1">
    <property type="nucleotide sequence ID" value="NZ_RBII01000002.1"/>
</dbReference>
<feature type="transmembrane region" description="Helical" evidence="1">
    <location>
        <begin position="70"/>
        <end position="90"/>
    </location>
</feature>
<comment type="caution">
    <text evidence="2">The sequence shown here is derived from an EMBL/GenBank/DDBJ whole genome shotgun (WGS) entry which is preliminary data.</text>
</comment>
<protein>
    <submittedName>
        <fullName evidence="2">Uncharacterized protein DUF4112</fullName>
    </submittedName>
</protein>
<sequence length="125" mass="13744">MEHHIAQKLESIESLARLMDSRFKIPGTSLGLGIDTLIGIIPGIGDTVSLGVAAYIVHQSAKLGVSKPKLIRMSLNIFIDWLIGLIPLIGDLFDWGWKANNKNAAILREHLEGQDARPITEKTHL</sequence>
<evidence type="ECO:0000313" key="3">
    <source>
        <dbReference type="Proteomes" id="UP000282211"/>
    </source>
</evidence>
<accession>A0A420WDX7</accession>
<reference evidence="2 3" key="1">
    <citation type="submission" date="2018-10" db="EMBL/GenBank/DDBJ databases">
        <title>Genomic Encyclopedia of Type Strains, Phase IV (KMG-IV): sequencing the most valuable type-strain genomes for metagenomic binning, comparative biology and taxonomic classification.</title>
        <authorList>
            <person name="Goeker M."/>
        </authorList>
    </citation>
    <scope>NUCLEOTIDE SEQUENCE [LARGE SCALE GENOMIC DNA]</scope>
    <source>
        <strain evidence="2 3">DSM 22008</strain>
    </source>
</reference>
<keyword evidence="1" id="KW-0812">Transmembrane</keyword>
<evidence type="ECO:0000313" key="2">
    <source>
        <dbReference type="EMBL" id="RKQ69221.1"/>
    </source>
</evidence>
<dbReference type="InterPro" id="IPR025187">
    <property type="entry name" value="DUF4112"/>
</dbReference>
<dbReference type="Pfam" id="PF13430">
    <property type="entry name" value="DUF4112"/>
    <property type="match status" value="1"/>
</dbReference>
<dbReference type="AlphaFoldDB" id="A0A420WDX7"/>
<gene>
    <name evidence="2" type="ORF">DES40_2020</name>
</gene>